<dbReference type="SUPFAM" id="SSF56801">
    <property type="entry name" value="Acetyl-CoA synthetase-like"/>
    <property type="match status" value="1"/>
</dbReference>
<organism evidence="5 6">
    <name type="scientific">Nocardiopsis dassonvillei (strain ATCC 23218 / DSM 43111 / CIP 107115 / JCM 7437 / KCTC 9190 / NBRC 14626 / NCTC 10488 / NRRL B-5397 / IMRU 509)</name>
    <name type="common">Actinomadura dassonvillei</name>
    <dbReference type="NCBI Taxonomy" id="446468"/>
    <lineage>
        <taxon>Bacteria</taxon>
        <taxon>Bacillati</taxon>
        <taxon>Actinomycetota</taxon>
        <taxon>Actinomycetes</taxon>
        <taxon>Streptosporangiales</taxon>
        <taxon>Nocardiopsidaceae</taxon>
        <taxon>Nocardiopsis</taxon>
    </lineage>
</organism>
<evidence type="ECO:0000259" key="4">
    <source>
        <dbReference type="PROSITE" id="PS50075"/>
    </source>
</evidence>
<dbReference type="Gene3D" id="3.30.300.30">
    <property type="match status" value="1"/>
</dbReference>
<proteinExistence type="predicted"/>
<gene>
    <name evidence="5" type="ordered locus">Ndas_1745</name>
</gene>
<evidence type="ECO:0000313" key="5">
    <source>
        <dbReference type="EMBL" id="ADH67173.1"/>
    </source>
</evidence>
<dbReference type="InterPro" id="IPR036736">
    <property type="entry name" value="ACP-like_sf"/>
</dbReference>
<dbReference type="RefSeq" id="WP_013152780.1">
    <property type="nucleotide sequence ID" value="NC_014210.1"/>
</dbReference>
<reference evidence="5 6" key="1">
    <citation type="journal article" date="2010" name="Stand. Genomic Sci.">
        <title>Complete genome sequence of Nocardiopsis dassonvillei type strain (IMRU 509).</title>
        <authorList>
            <person name="Sun H."/>
            <person name="Lapidus A."/>
            <person name="Nolan M."/>
            <person name="Lucas S."/>
            <person name="Del Rio T.G."/>
            <person name="Tice H."/>
            <person name="Cheng J.F."/>
            <person name="Tapia R."/>
            <person name="Han C."/>
            <person name="Goodwin L."/>
            <person name="Pitluck S."/>
            <person name="Pagani I."/>
            <person name="Ivanova N."/>
            <person name="Mavromatis K."/>
            <person name="Mikhailova N."/>
            <person name="Pati A."/>
            <person name="Chen A."/>
            <person name="Palaniappan K."/>
            <person name="Land M."/>
            <person name="Hauser L."/>
            <person name="Chang Y.J."/>
            <person name="Jeffries C.D."/>
            <person name="Djao O.D."/>
            <person name="Rohde M."/>
            <person name="Sikorski J."/>
            <person name="Goker M."/>
            <person name="Woyke T."/>
            <person name="Bristow J."/>
            <person name="Eisen J.A."/>
            <person name="Markowitz V."/>
            <person name="Hugenholtz P."/>
            <person name="Kyrpides N.C."/>
            <person name="Klenk H.P."/>
        </authorList>
    </citation>
    <scope>NUCLEOTIDE SEQUENCE [LARGE SCALE GENOMIC DNA]</scope>
    <source>
        <strain evidence="6">ATCC 23218 / DSM 43111 / CIP 107115 / JCM 7437 / KCTC 9190 / NBRC 14626 / NCTC 10488 / NRRL B-5397 / IMRU 509</strain>
    </source>
</reference>
<dbReference type="EMBL" id="CP002040">
    <property type="protein sequence ID" value="ADH67173.1"/>
    <property type="molecule type" value="Genomic_DNA"/>
</dbReference>
<dbReference type="STRING" id="446468.Ndas_1745"/>
<accession>D7B5A6</accession>
<dbReference type="InterPro" id="IPR000873">
    <property type="entry name" value="AMP-dep_synth/lig_dom"/>
</dbReference>
<dbReference type="Gene3D" id="2.30.38.10">
    <property type="entry name" value="Luciferase, Domain 3"/>
    <property type="match status" value="1"/>
</dbReference>
<dbReference type="GO" id="GO:0044550">
    <property type="term" value="P:secondary metabolite biosynthetic process"/>
    <property type="evidence" value="ECO:0007669"/>
    <property type="project" value="TreeGrafter"/>
</dbReference>
<dbReference type="FunFam" id="3.30.300.30:FF:000010">
    <property type="entry name" value="Enterobactin synthetase component F"/>
    <property type="match status" value="1"/>
</dbReference>
<feature type="domain" description="Carrier" evidence="4">
    <location>
        <begin position="524"/>
        <end position="598"/>
    </location>
</feature>
<dbReference type="PROSITE" id="PS00455">
    <property type="entry name" value="AMP_BINDING"/>
    <property type="match status" value="1"/>
</dbReference>
<dbReference type="GO" id="GO:0005829">
    <property type="term" value="C:cytosol"/>
    <property type="evidence" value="ECO:0007669"/>
    <property type="project" value="TreeGrafter"/>
</dbReference>
<dbReference type="InterPro" id="IPR020459">
    <property type="entry name" value="AMP-binding"/>
</dbReference>
<dbReference type="NCBIfam" id="TIGR01733">
    <property type="entry name" value="AA-adenyl-dom"/>
    <property type="match status" value="1"/>
</dbReference>
<dbReference type="FunFam" id="3.40.50.980:FF:000001">
    <property type="entry name" value="Non-ribosomal peptide synthetase"/>
    <property type="match status" value="1"/>
</dbReference>
<dbReference type="InterPro" id="IPR009081">
    <property type="entry name" value="PP-bd_ACP"/>
</dbReference>
<keyword evidence="2" id="KW-0597">Phosphoprotein</keyword>
<feature type="compositionally biased region" description="Basic and acidic residues" evidence="3">
    <location>
        <begin position="147"/>
        <end position="158"/>
    </location>
</feature>
<dbReference type="InterPro" id="IPR010071">
    <property type="entry name" value="AA_adenyl_dom"/>
</dbReference>
<feature type="compositionally biased region" description="Basic and acidic residues" evidence="3">
    <location>
        <begin position="611"/>
        <end position="625"/>
    </location>
</feature>
<evidence type="ECO:0000256" key="1">
    <source>
        <dbReference type="ARBA" id="ARBA00022450"/>
    </source>
</evidence>
<dbReference type="Pfam" id="PF13193">
    <property type="entry name" value="AMP-binding_C"/>
    <property type="match status" value="1"/>
</dbReference>
<sequence length="625" mass="67280">MATNSAVSGLEGKTFLAGLLERQARNQPDATGLVYAGRAHTYADLNARANRLARALIDAGVGPETRVAVSMRRCPGAIVALFAVLKACGVYLPIDATHPRERIGYVLADSAPKVAVTDDRGADALGRHGVPMTFLRLGEDGDTGGHPADHDVRDEERRSPLRPDNLAYVMYTSGSTGRPKGVQISQSSLGLYSRHYGRFFDEVDAGRRLRIAHTAALTFDVGWNSVIGLAAGHEMHLYAEEDYRDVDRFVRIMSRHRLDCVVFTASYWGALVQSAEWGRGEHTPRVLLSCGEAFPNALWQRLRGIEGTRVMNTYGPTEATVEAVATDTDATPRPTLGTPIPDTGIHVLDDALAPAPTGSPGELYITGARLARGYLNRPGLTAERFVASPFAPGERMYRTGDVVRRNDVGDLEFLGRVDDQVKIRGFRVEPGEVEAVLASHPAVSRAAVVVREDRDGARGLVGYFVVDGGGVDEAELRRHLGRALPDYMVPSALLRVDEMPLNANGKLDRGALPEPTRNAESAPDRADTVEEVLLHILREVLEEPGLGPGDLFTERGGDSIRAFRVVTRARDSGVVVSTTDVLRHQSATAIAGAATVDAGAGSDGAGPTTRVPDREVSELQKELGL</sequence>
<evidence type="ECO:0000313" key="6">
    <source>
        <dbReference type="Proteomes" id="UP000002219"/>
    </source>
</evidence>
<dbReference type="Pfam" id="PF00501">
    <property type="entry name" value="AMP-binding"/>
    <property type="match status" value="1"/>
</dbReference>
<evidence type="ECO:0000256" key="3">
    <source>
        <dbReference type="SAM" id="MobiDB-lite"/>
    </source>
</evidence>
<dbReference type="SUPFAM" id="SSF47336">
    <property type="entry name" value="ACP-like"/>
    <property type="match status" value="1"/>
</dbReference>
<feature type="region of interest" description="Disordered" evidence="3">
    <location>
        <begin position="138"/>
        <end position="158"/>
    </location>
</feature>
<protein>
    <submittedName>
        <fullName evidence="5">Amino acid adenylation domain protein</fullName>
    </submittedName>
</protein>
<dbReference type="KEGG" id="nda:Ndas_1745"/>
<dbReference type="AlphaFoldDB" id="D7B5A6"/>
<dbReference type="PANTHER" id="PTHR45527:SF1">
    <property type="entry name" value="FATTY ACID SYNTHASE"/>
    <property type="match status" value="1"/>
</dbReference>
<evidence type="ECO:0000256" key="2">
    <source>
        <dbReference type="ARBA" id="ARBA00022553"/>
    </source>
</evidence>
<dbReference type="PRINTS" id="PR00154">
    <property type="entry name" value="AMPBINDING"/>
</dbReference>
<dbReference type="Gene3D" id="3.40.50.980">
    <property type="match status" value="2"/>
</dbReference>
<dbReference type="InterPro" id="IPR025110">
    <property type="entry name" value="AMP-bd_C"/>
</dbReference>
<keyword evidence="6" id="KW-1185">Reference proteome</keyword>
<feature type="region of interest" description="Disordered" evidence="3">
    <location>
        <begin position="505"/>
        <end position="525"/>
    </location>
</feature>
<keyword evidence="1" id="KW-0596">Phosphopantetheine</keyword>
<dbReference type="PANTHER" id="PTHR45527">
    <property type="entry name" value="NONRIBOSOMAL PEPTIDE SYNTHETASE"/>
    <property type="match status" value="1"/>
</dbReference>
<dbReference type="CDD" id="cd05930">
    <property type="entry name" value="A_NRPS"/>
    <property type="match status" value="1"/>
</dbReference>
<dbReference type="InterPro" id="IPR045851">
    <property type="entry name" value="AMP-bd_C_sf"/>
</dbReference>
<dbReference type="InterPro" id="IPR020845">
    <property type="entry name" value="AMP-binding_CS"/>
</dbReference>
<dbReference type="HOGENOM" id="CLU_000022_2_12_11"/>
<dbReference type="Gene3D" id="1.10.1200.10">
    <property type="entry name" value="ACP-like"/>
    <property type="match status" value="1"/>
</dbReference>
<name>D7B5A6_NOCDD</name>
<dbReference type="GO" id="GO:0043041">
    <property type="term" value="P:amino acid activation for nonribosomal peptide biosynthetic process"/>
    <property type="evidence" value="ECO:0007669"/>
    <property type="project" value="TreeGrafter"/>
</dbReference>
<feature type="region of interest" description="Disordered" evidence="3">
    <location>
        <begin position="597"/>
        <end position="625"/>
    </location>
</feature>
<dbReference type="Proteomes" id="UP000002219">
    <property type="component" value="Chromosome 1"/>
</dbReference>
<dbReference type="GO" id="GO:0031177">
    <property type="term" value="F:phosphopantetheine binding"/>
    <property type="evidence" value="ECO:0007669"/>
    <property type="project" value="TreeGrafter"/>
</dbReference>
<dbReference type="PROSITE" id="PS50075">
    <property type="entry name" value="CARRIER"/>
    <property type="match status" value="1"/>
</dbReference>
<dbReference type="GeneID" id="91484345"/>
<dbReference type="eggNOG" id="COG1020">
    <property type="taxonomic scope" value="Bacteria"/>
</dbReference>